<dbReference type="PANTHER" id="PTHR34547">
    <property type="entry name" value="YACP-LIKE NYN DOMAIN PROTEIN"/>
    <property type="match status" value="1"/>
</dbReference>
<dbReference type="InterPro" id="IPR010298">
    <property type="entry name" value="YacP-like"/>
</dbReference>
<reference evidence="1 2" key="1">
    <citation type="journal article" date="2018" name="ACS Chem. Biol.">
        <title>Ketoreductase domain dysfunction expands chemodiversity: malyngamide biosynthesis in the cyanobacterium Okeania hirsuta.</title>
        <authorList>
            <person name="Moss N.A."/>
            <person name="Leao T."/>
            <person name="Rankin M."/>
            <person name="McCullough T.M."/>
            <person name="Qu P."/>
            <person name="Korobeynikov A."/>
            <person name="Smith J.L."/>
            <person name="Gerwick L."/>
            <person name="Gerwick W.H."/>
        </authorList>
    </citation>
    <scope>NUCLEOTIDE SEQUENCE [LARGE SCALE GENOMIC DNA]</scope>
    <source>
        <strain evidence="1 2">PAB10Feb10-1</strain>
    </source>
</reference>
<organism evidence="1 2">
    <name type="scientific">Okeania hirsuta</name>
    <dbReference type="NCBI Taxonomy" id="1458930"/>
    <lineage>
        <taxon>Bacteria</taxon>
        <taxon>Bacillati</taxon>
        <taxon>Cyanobacteriota</taxon>
        <taxon>Cyanophyceae</taxon>
        <taxon>Oscillatoriophycideae</taxon>
        <taxon>Oscillatoriales</taxon>
        <taxon>Microcoleaceae</taxon>
        <taxon>Okeania</taxon>
    </lineage>
</organism>
<dbReference type="Pfam" id="PF05991">
    <property type="entry name" value="NYN_YacP"/>
    <property type="match status" value="1"/>
</dbReference>
<accession>A0A3N6PY54</accession>
<keyword evidence="2" id="KW-1185">Reference proteome</keyword>
<dbReference type="AlphaFoldDB" id="A0A3N6PY54"/>
<comment type="caution">
    <text evidence="1">The sequence shown here is derived from an EMBL/GenBank/DDBJ whole genome shotgun (WGS) entry which is preliminary data.</text>
</comment>
<dbReference type="RefSeq" id="WP_124144688.1">
    <property type="nucleotide sequence ID" value="NZ_CAWOKI010000032.1"/>
</dbReference>
<dbReference type="OrthoDB" id="9792160at2"/>
<proteinExistence type="predicted"/>
<dbReference type="Proteomes" id="UP000269154">
    <property type="component" value="Unassembled WGS sequence"/>
</dbReference>
<evidence type="ECO:0000313" key="1">
    <source>
        <dbReference type="EMBL" id="RQH47927.1"/>
    </source>
</evidence>
<name>A0A3N6PY54_9CYAN</name>
<evidence type="ECO:0000313" key="2">
    <source>
        <dbReference type="Proteomes" id="UP000269154"/>
    </source>
</evidence>
<gene>
    <name evidence="1" type="ORF">D5R40_08335</name>
</gene>
<dbReference type="EMBL" id="RCBY01000033">
    <property type="protein sequence ID" value="RQH47927.1"/>
    <property type="molecule type" value="Genomic_DNA"/>
</dbReference>
<sequence length="181" mass="20952">MSRSLRRKVMLVDGYNVIGIWPRLQESFRIHGLETARRDLIEAMVNYSASQDLNTRIVFDSQYQYTPTVKEVITDRLSVYYTEFGQTADTYIEKACANLRQEMRLSKSRLIVATSDRVQQLTVVGYGAEWISSQQLAHDIESVASSVRRRCQRSKRTSGRFLANYLDLESQKRLAELRMGK</sequence>
<dbReference type="PANTHER" id="PTHR34547:SF1">
    <property type="entry name" value="YACP-LIKE NYN DOMAIN PROTEIN"/>
    <property type="match status" value="1"/>
</dbReference>
<dbReference type="CDD" id="cd10912">
    <property type="entry name" value="PIN_YacP-like"/>
    <property type="match status" value="1"/>
</dbReference>
<protein>
    <submittedName>
        <fullName evidence="1">NYN domain-containing protein</fullName>
    </submittedName>
</protein>